<feature type="domain" description="Potassium channel" evidence="2">
    <location>
        <begin position="188"/>
        <end position="238"/>
    </location>
</feature>
<evidence type="ECO:0000259" key="2">
    <source>
        <dbReference type="Pfam" id="PF07885"/>
    </source>
</evidence>
<keyword evidence="1" id="KW-0472">Membrane</keyword>
<organism evidence="3 4">
    <name type="scientific">Methylococcus capsulatus</name>
    <dbReference type="NCBI Taxonomy" id="414"/>
    <lineage>
        <taxon>Bacteria</taxon>
        <taxon>Pseudomonadati</taxon>
        <taxon>Pseudomonadota</taxon>
        <taxon>Gammaproteobacteria</taxon>
        <taxon>Methylococcales</taxon>
        <taxon>Methylococcaceae</taxon>
        <taxon>Methylococcus</taxon>
    </lineage>
</organism>
<keyword evidence="1" id="KW-0812">Transmembrane</keyword>
<feature type="transmembrane region" description="Helical" evidence="1">
    <location>
        <begin position="87"/>
        <end position="105"/>
    </location>
</feature>
<reference evidence="3" key="1">
    <citation type="submission" date="2023-03" db="EMBL/GenBank/DDBJ databases">
        <authorList>
            <person name="Pearce D."/>
        </authorList>
    </citation>
    <scope>NUCLEOTIDE SEQUENCE</scope>
    <source>
        <strain evidence="3">Mc</strain>
    </source>
</reference>
<proteinExistence type="predicted"/>
<dbReference type="AlphaFoldDB" id="A0AA35UAK4"/>
<dbReference type="EMBL" id="OX458332">
    <property type="protein sequence ID" value="CAI8753790.1"/>
    <property type="molecule type" value="Genomic_DNA"/>
</dbReference>
<sequence>MMPANLRSTLSRHVRLPPLHAGRRLKLKRNNFGFLLTGLVSTLITGPLLREFSVLAKDQEFLVWLMESVFSLMVLIGVWSLQENRRVFRLGLLLGMLSLLFPVLAWDSRSVLLGVLEVLVFLLFCVLSCYLAAQHVFRGKEADINRLSGSVCVFLLIGFIWGFLYILLTMLRPGAFQGLDAGESMHVRADELLYFSFATLTTLGYGDITPVTPLARTLSILEVVCGQFYLTILVASLVGNFLAGRMQR</sequence>
<name>A0AA35UAK4_METCP</name>
<dbReference type="Gene3D" id="1.10.287.70">
    <property type="match status" value="1"/>
</dbReference>
<gene>
    <name evidence="3" type="ORF">MCNOR_0704</name>
</gene>
<feature type="transmembrane region" description="Helical" evidence="1">
    <location>
        <begin position="32"/>
        <end position="49"/>
    </location>
</feature>
<evidence type="ECO:0000256" key="1">
    <source>
        <dbReference type="SAM" id="Phobius"/>
    </source>
</evidence>
<evidence type="ECO:0000313" key="4">
    <source>
        <dbReference type="Proteomes" id="UP001158598"/>
    </source>
</evidence>
<dbReference type="RefSeq" id="WP_282213557.1">
    <property type="nucleotide sequence ID" value="NZ_OX458332.1"/>
</dbReference>
<dbReference type="Pfam" id="PF07885">
    <property type="entry name" value="Ion_trans_2"/>
    <property type="match status" value="1"/>
</dbReference>
<feature type="transmembrane region" description="Helical" evidence="1">
    <location>
        <begin position="144"/>
        <end position="168"/>
    </location>
</feature>
<feature type="transmembrane region" description="Helical" evidence="1">
    <location>
        <begin position="111"/>
        <end position="132"/>
    </location>
</feature>
<protein>
    <submittedName>
        <fullName evidence="3">Ion transport family protein</fullName>
    </submittedName>
</protein>
<dbReference type="InterPro" id="IPR013099">
    <property type="entry name" value="K_chnl_dom"/>
</dbReference>
<feature type="transmembrane region" description="Helical" evidence="1">
    <location>
        <begin position="61"/>
        <end position="80"/>
    </location>
</feature>
<feature type="transmembrane region" description="Helical" evidence="1">
    <location>
        <begin position="220"/>
        <end position="243"/>
    </location>
</feature>
<dbReference type="Proteomes" id="UP001158598">
    <property type="component" value="Chromosome"/>
</dbReference>
<dbReference type="SUPFAM" id="SSF81324">
    <property type="entry name" value="Voltage-gated potassium channels"/>
    <property type="match status" value="1"/>
</dbReference>
<evidence type="ECO:0000313" key="3">
    <source>
        <dbReference type="EMBL" id="CAI8753790.1"/>
    </source>
</evidence>
<accession>A0AA35UAK4</accession>
<keyword evidence="1" id="KW-1133">Transmembrane helix</keyword>